<dbReference type="Proteomes" id="UP000460157">
    <property type="component" value="Unassembled WGS sequence"/>
</dbReference>
<dbReference type="OrthoDB" id="9989684at2"/>
<dbReference type="EMBL" id="WRPM01000031">
    <property type="protein sequence ID" value="MVT25699.1"/>
    <property type="molecule type" value="Genomic_DNA"/>
</dbReference>
<keyword evidence="1" id="KW-0812">Transmembrane</keyword>
<evidence type="ECO:0000256" key="1">
    <source>
        <dbReference type="SAM" id="Phobius"/>
    </source>
</evidence>
<dbReference type="RefSeq" id="WP_157321871.1">
    <property type="nucleotide sequence ID" value="NZ_BMFX01000007.1"/>
</dbReference>
<protein>
    <submittedName>
        <fullName evidence="2">Uncharacterized protein</fullName>
    </submittedName>
</protein>
<evidence type="ECO:0000313" key="2">
    <source>
        <dbReference type="EMBL" id="MVT25699.1"/>
    </source>
</evidence>
<organism evidence="2 3">
    <name type="scientific">Nesterenkonia alkaliphila</name>
    <dbReference type="NCBI Taxonomy" id="1463631"/>
    <lineage>
        <taxon>Bacteria</taxon>
        <taxon>Bacillati</taxon>
        <taxon>Actinomycetota</taxon>
        <taxon>Actinomycetes</taxon>
        <taxon>Micrococcales</taxon>
        <taxon>Micrococcaceae</taxon>
        <taxon>Nesterenkonia</taxon>
    </lineage>
</organism>
<gene>
    <name evidence="2" type="ORF">GNZ21_04865</name>
</gene>
<keyword evidence="1" id="KW-0472">Membrane</keyword>
<name>A0A7K1UGY3_9MICC</name>
<sequence length="219" mass="24818">MTVELAKSKATAKPGKFRKLLASIWQEIRSLRVLTWISLLFALPLGVVLVCRGLQLAWDGTETDLLAPGATIVAASIAGAVSSQGVISWKEQRTRDRERSDRELAAKLREQREEDYEAVIRHLQESFLGSFTEHEATVRRRIAVWASADFMERYLYWRDNIKDLTGQGSVPVPVDRRDEILVSLGQLCLAARKDLRIETRVTPTAHDIARVLFDDYGRQ</sequence>
<accession>A0A7K1UGY3</accession>
<keyword evidence="1" id="KW-1133">Transmembrane helix</keyword>
<dbReference type="AlphaFoldDB" id="A0A7K1UGY3"/>
<feature type="transmembrane region" description="Helical" evidence="1">
    <location>
        <begin position="70"/>
        <end position="89"/>
    </location>
</feature>
<proteinExistence type="predicted"/>
<reference evidence="2 3" key="1">
    <citation type="submission" date="2019-12" db="EMBL/GenBank/DDBJ databases">
        <title>Nesterenkonia muleiensis sp. nov., a novel actinobacterium isolated from sap of Populus euphratica.</title>
        <authorList>
            <person name="Wang R."/>
        </authorList>
    </citation>
    <scope>NUCLEOTIDE SEQUENCE [LARGE SCALE GENOMIC DNA]</scope>
    <source>
        <strain evidence="2 3">F10</strain>
    </source>
</reference>
<comment type="caution">
    <text evidence="2">The sequence shown here is derived from an EMBL/GenBank/DDBJ whole genome shotgun (WGS) entry which is preliminary data.</text>
</comment>
<evidence type="ECO:0000313" key="3">
    <source>
        <dbReference type="Proteomes" id="UP000460157"/>
    </source>
</evidence>
<keyword evidence="3" id="KW-1185">Reference proteome</keyword>
<feature type="transmembrane region" description="Helical" evidence="1">
    <location>
        <begin position="33"/>
        <end position="58"/>
    </location>
</feature>